<accession>X6LQ31</accession>
<keyword evidence="4" id="KW-1185">Reference proteome</keyword>
<evidence type="ECO:0000259" key="2">
    <source>
        <dbReference type="PROSITE" id="PS50053"/>
    </source>
</evidence>
<feature type="compositionally biased region" description="Low complexity" evidence="1">
    <location>
        <begin position="93"/>
        <end position="115"/>
    </location>
</feature>
<dbReference type="AlphaFoldDB" id="X6LQ31"/>
<dbReference type="GO" id="GO:0005829">
    <property type="term" value="C:cytosol"/>
    <property type="evidence" value="ECO:0007669"/>
    <property type="project" value="TreeGrafter"/>
</dbReference>
<dbReference type="GO" id="GO:0005654">
    <property type="term" value="C:nucleoplasm"/>
    <property type="evidence" value="ECO:0007669"/>
    <property type="project" value="TreeGrafter"/>
</dbReference>
<gene>
    <name evidence="3" type="ORF">RFI_33663</name>
</gene>
<dbReference type="Gene3D" id="3.10.20.90">
    <property type="entry name" value="Phosphatidylinositol 3-kinase Catalytic Subunit, Chain A, domain 1"/>
    <property type="match status" value="1"/>
</dbReference>
<feature type="domain" description="Ubiquitin-like" evidence="2">
    <location>
        <begin position="1"/>
        <end position="82"/>
    </location>
</feature>
<dbReference type="InterPro" id="IPR000626">
    <property type="entry name" value="Ubiquitin-like_dom"/>
</dbReference>
<dbReference type="Proteomes" id="UP000023152">
    <property type="component" value="Unassembled WGS sequence"/>
</dbReference>
<dbReference type="PANTHER" id="PTHR10621">
    <property type="entry name" value="UV EXCISION REPAIR PROTEIN RAD23"/>
    <property type="match status" value="1"/>
</dbReference>
<dbReference type="InterPro" id="IPR029071">
    <property type="entry name" value="Ubiquitin-like_domsf"/>
</dbReference>
<feature type="non-terminal residue" evidence="3">
    <location>
        <position position="122"/>
    </location>
</feature>
<protein>
    <recommendedName>
        <fullName evidence="2">Ubiquitin-like domain-containing protein</fullName>
    </recommendedName>
</protein>
<name>X6LQ31_RETFI</name>
<evidence type="ECO:0000313" key="3">
    <source>
        <dbReference type="EMBL" id="ETO03739.1"/>
    </source>
</evidence>
<dbReference type="GO" id="GO:0043130">
    <property type="term" value="F:ubiquitin binding"/>
    <property type="evidence" value="ECO:0007669"/>
    <property type="project" value="TreeGrafter"/>
</dbReference>
<dbReference type="OrthoDB" id="419317at2759"/>
<dbReference type="GO" id="GO:0070628">
    <property type="term" value="F:proteasome binding"/>
    <property type="evidence" value="ECO:0007669"/>
    <property type="project" value="TreeGrafter"/>
</dbReference>
<dbReference type="EMBL" id="ASPP01032328">
    <property type="protein sequence ID" value="ETO03739.1"/>
    <property type="molecule type" value="Genomic_DNA"/>
</dbReference>
<dbReference type="SUPFAM" id="SSF54236">
    <property type="entry name" value="Ubiquitin-like"/>
    <property type="match status" value="1"/>
</dbReference>
<reference evidence="3 4" key="1">
    <citation type="journal article" date="2013" name="Curr. Biol.">
        <title>The Genome of the Foraminiferan Reticulomyxa filosa.</title>
        <authorList>
            <person name="Glockner G."/>
            <person name="Hulsmann N."/>
            <person name="Schleicher M."/>
            <person name="Noegel A.A."/>
            <person name="Eichinger L."/>
            <person name="Gallinger C."/>
            <person name="Pawlowski J."/>
            <person name="Sierra R."/>
            <person name="Euteneuer U."/>
            <person name="Pillet L."/>
            <person name="Moustafa A."/>
            <person name="Platzer M."/>
            <person name="Groth M."/>
            <person name="Szafranski K."/>
            <person name="Schliwa M."/>
        </authorList>
    </citation>
    <scope>NUCLEOTIDE SEQUENCE [LARGE SCALE GENOMIC DNA]</scope>
</reference>
<organism evidence="3 4">
    <name type="scientific">Reticulomyxa filosa</name>
    <dbReference type="NCBI Taxonomy" id="46433"/>
    <lineage>
        <taxon>Eukaryota</taxon>
        <taxon>Sar</taxon>
        <taxon>Rhizaria</taxon>
        <taxon>Retaria</taxon>
        <taxon>Foraminifera</taxon>
        <taxon>Monothalamids</taxon>
        <taxon>Reticulomyxidae</taxon>
        <taxon>Reticulomyxa</taxon>
    </lineage>
</organism>
<evidence type="ECO:0000256" key="1">
    <source>
        <dbReference type="SAM" id="MobiDB-lite"/>
    </source>
</evidence>
<feature type="region of interest" description="Disordered" evidence="1">
    <location>
        <begin position="79"/>
        <end position="122"/>
    </location>
</feature>
<sequence>MIIQVKTLQNNKFDLEIELTDTVKKLFVAQIKERIHNELHLGEPETQKLIHRGKILKDDQTAQSAGFKEKDFLVVMVKKQKKKDKDDTEEAEQTTSSETTTTTTATTTTTTTSSSPVLTSQS</sequence>
<dbReference type="GO" id="GO:0043161">
    <property type="term" value="P:proteasome-mediated ubiquitin-dependent protein catabolic process"/>
    <property type="evidence" value="ECO:0007669"/>
    <property type="project" value="TreeGrafter"/>
</dbReference>
<dbReference type="SMART" id="SM00213">
    <property type="entry name" value="UBQ"/>
    <property type="match status" value="1"/>
</dbReference>
<evidence type="ECO:0000313" key="4">
    <source>
        <dbReference type="Proteomes" id="UP000023152"/>
    </source>
</evidence>
<dbReference type="Pfam" id="PF00240">
    <property type="entry name" value="ubiquitin"/>
    <property type="match status" value="1"/>
</dbReference>
<dbReference type="PROSITE" id="PS50053">
    <property type="entry name" value="UBIQUITIN_2"/>
    <property type="match status" value="1"/>
</dbReference>
<proteinExistence type="predicted"/>
<dbReference type="GO" id="GO:0031593">
    <property type="term" value="F:polyubiquitin modification-dependent protein binding"/>
    <property type="evidence" value="ECO:0007669"/>
    <property type="project" value="TreeGrafter"/>
</dbReference>
<comment type="caution">
    <text evidence="3">The sequence shown here is derived from an EMBL/GenBank/DDBJ whole genome shotgun (WGS) entry which is preliminary data.</text>
</comment>
<dbReference type="CDD" id="cd01805">
    <property type="entry name" value="Ubl_Rad23"/>
    <property type="match status" value="1"/>
</dbReference>
<dbReference type="PANTHER" id="PTHR10621:SF0">
    <property type="entry name" value="UV EXCISION REPAIR PROTEIN RAD23"/>
    <property type="match status" value="1"/>
</dbReference>